<dbReference type="PIRSF" id="PIRSF034445">
    <property type="entry name" value="CpxP_Spy"/>
    <property type="match status" value="1"/>
</dbReference>
<dbReference type="Gene3D" id="1.20.120.1490">
    <property type="match status" value="1"/>
</dbReference>
<evidence type="ECO:0000256" key="4">
    <source>
        <dbReference type="ARBA" id="ARBA00022764"/>
    </source>
</evidence>
<evidence type="ECO:0000256" key="5">
    <source>
        <dbReference type="SAM" id="MobiDB-lite"/>
    </source>
</evidence>
<protein>
    <submittedName>
        <fullName evidence="7">Periplasmic heavy metal sensor</fullName>
    </submittedName>
</protein>
<comment type="subcellular location">
    <subcellularLocation>
        <location evidence="1">Periplasm</location>
    </subcellularLocation>
</comment>
<evidence type="ECO:0000256" key="1">
    <source>
        <dbReference type="ARBA" id="ARBA00004418"/>
    </source>
</evidence>
<keyword evidence="8" id="KW-1185">Reference proteome</keyword>
<reference evidence="7 8" key="1">
    <citation type="submission" date="2020-05" db="EMBL/GenBank/DDBJ databases">
        <title>Compete genome of Limnobacter sp. SAORIC-580.</title>
        <authorList>
            <person name="Song J."/>
            <person name="Cho J.-C."/>
        </authorList>
    </citation>
    <scope>NUCLEOTIDE SEQUENCE [LARGE SCALE GENOMIC DNA]</scope>
    <source>
        <strain evidence="7 8">SAORIC-580</strain>
    </source>
</reference>
<dbReference type="InterPro" id="IPR052211">
    <property type="entry name" value="Cpx_auxiliary_protein"/>
</dbReference>
<evidence type="ECO:0000256" key="3">
    <source>
        <dbReference type="ARBA" id="ARBA00022729"/>
    </source>
</evidence>
<name>A0ABX6N4C5_9BURK</name>
<dbReference type="Proteomes" id="UP000501130">
    <property type="component" value="Chromosome"/>
</dbReference>
<organism evidence="7 8">
    <name type="scientific">Limnobacter profundi</name>
    <dbReference type="NCBI Taxonomy" id="2732163"/>
    <lineage>
        <taxon>Bacteria</taxon>
        <taxon>Pseudomonadati</taxon>
        <taxon>Pseudomonadota</taxon>
        <taxon>Betaproteobacteria</taxon>
        <taxon>Burkholderiales</taxon>
        <taxon>Burkholderiaceae</taxon>
        <taxon>Limnobacter</taxon>
    </lineage>
</organism>
<feature type="signal peptide" evidence="6">
    <location>
        <begin position="1"/>
        <end position="27"/>
    </location>
</feature>
<sequence length="169" mass="19599">MNVSRLTIQKMIAVTAMAMAIPMSAYAGHHEEGGKKQHSEMRHHHKHGGMGMLKQLDLTEAQQAQVKQIMDKQRTEMKAAMSDRRAHREEMKSIVEQDTFDAAKAERLIAQQQEQERATKLSMLRTQHEIYKVLTPEQREKAKVIRAEWKEKMKDRYNKRKAESASNAM</sequence>
<dbReference type="RefSeq" id="WP_171097487.1">
    <property type="nucleotide sequence ID" value="NZ_CP053084.1"/>
</dbReference>
<gene>
    <name evidence="7" type="ORF">HKT17_02185</name>
</gene>
<feature type="region of interest" description="Disordered" evidence="5">
    <location>
        <begin position="72"/>
        <end position="91"/>
    </location>
</feature>
<evidence type="ECO:0000256" key="2">
    <source>
        <dbReference type="ARBA" id="ARBA00008441"/>
    </source>
</evidence>
<feature type="chain" id="PRO_5046091012" evidence="6">
    <location>
        <begin position="28"/>
        <end position="169"/>
    </location>
</feature>
<dbReference type="PANTHER" id="PTHR38102">
    <property type="entry name" value="PERIPLASMIC CHAPERONE SPY"/>
    <property type="match status" value="1"/>
</dbReference>
<keyword evidence="4" id="KW-0574">Periplasm</keyword>
<evidence type="ECO:0000256" key="6">
    <source>
        <dbReference type="SAM" id="SignalP"/>
    </source>
</evidence>
<proteinExistence type="inferred from homology"/>
<dbReference type="EMBL" id="CP053084">
    <property type="protein sequence ID" value="QJR28599.1"/>
    <property type="molecule type" value="Genomic_DNA"/>
</dbReference>
<evidence type="ECO:0000313" key="7">
    <source>
        <dbReference type="EMBL" id="QJR28599.1"/>
    </source>
</evidence>
<comment type="similarity">
    <text evidence="2">Belongs to the CpxP/Spy family.</text>
</comment>
<dbReference type="CDD" id="cd09916">
    <property type="entry name" value="CpxP_like"/>
    <property type="match status" value="1"/>
</dbReference>
<evidence type="ECO:0000313" key="8">
    <source>
        <dbReference type="Proteomes" id="UP000501130"/>
    </source>
</evidence>
<accession>A0ABX6N4C5</accession>
<keyword evidence="3 6" id="KW-0732">Signal</keyword>
<dbReference type="Pfam" id="PF07813">
    <property type="entry name" value="LTXXQ"/>
    <property type="match status" value="1"/>
</dbReference>
<dbReference type="PANTHER" id="PTHR38102:SF1">
    <property type="entry name" value="PERIPLASMIC CHAPERONE SPY"/>
    <property type="match status" value="1"/>
</dbReference>
<dbReference type="InterPro" id="IPR012899">
    <property type="entry name" value="LTXXQ"/>
</dbReference>